<organism evidence="3 4">
    <name type="scientific">Teratosphaeria destructans</name>
    <dbReference type="NCBI Taxonomy" id="418781"/>
    <lineage>
        <taxon>Eukaryota</taxon>
        <taxon>Fungi</taxon>
        <taxon>Dikarya</taxon>
        <taxon>Ascomycota</taxon>
        <taxon>Pezizomycotina</taxon>
        <taxon>Dothideomycetes</taxon>
        <taxon>Dothideomycetidae</taxon>
        <taxon>Mycosphaerellales</taxon>
        <taxon>Teratosphaeriaceae</taxon>
        <taxon>Teratosphaeria</taxon>
    </lineage>
</organism>
<gene>
    <name evidence="3" type="ORF">Tdes44962_MAKER07949</name>
</gene>
<evidence type="ECO:0000256" key="2">
    <source>
        <dbReference type="SAM" id="MobiDB-lite"/>
    </source>
</evidence>
<reference evidence="3 4" key="2">
    <citation type="journal article" date="2021" name="Curr. Genet.">
        <title>Genetic response to nitrogen starvation in the aggressive Eucalyptus foliar pathogen Teratosphaeria destructans.</title>
        <authorList>
            <person name="Havenga M."/>
            <person name="Wingfield B.D."/>
            <person name="Wingfield M.J."/>
            <person name="Dreyer L.L."/>
            <person name="Roets F."/>
            <person name="Aylward J."/>
        </authorList>
    </citation>
    <scope>NUCLEOTIDE SEQUENCE [LARGE SCALE GENOMIC DNA]</scope>
    <source>
        <strain evidence="3">CMW44962</strain>
    </source>
</reference>
<proteinExistence type="predicted"/>
<evidence type="ECO:0000313" key="3">
    <source>
        <dbReference type="EMBL" id="KAH9840403.1"/>
    </source>
</evidence>
<comment type="caution">
    <text evidence="3">The sequence shown here is derived from an EMBL/GenBank/DDBJ whole genome shotgun (WGS) entry which is preliminary data.</text>
</comment>
<feature type="compositionally biased region" description="Polar residues" evidence="2">
    <location>
        <begin position="122"/>
        <end position="131"/>
    </location>
</feature>
<protein>
    <submittedName>
        <fullName evidence="3">Uncharacterized protein</fullName>
    </submittedName>
</protein>
<feature type="region of interest" description="Disordered" evidence="2">
    <location>
        <begin position="75"/>
        <end position="155"/>
    </location>
</feature>
<dbReference type="AlphaFoldDB" id="A0A9W7SXH9"/>
<accession>A0A9W7SXH9</accession>
<keyword evidence="1" id="KW-0175">Coiled coil</keyword>
<sequence length="248" mass="27933">MISSPELFAKSIVSWAAAGADAKDLEDANLALEKEVGILERSLRDANSRIEAMKLHEIEQRQAATEKARHELENAYSASPHQEHSRNPVHPQRRLDNSFFLGNANPADDGQGPEYTYRAFPQQETSRSPSRSQRRGDKSSFFEYADPTNNEDNATPRTFVNPRLHQAFMEDDERPRSRSRPVAARAAMLPFLLQLLSLSSRASAAPRVNLGTSVLVGRTRSRRRPFWPRLARPAPVALRRGARRVVAR</sequence>
<reference evidence="3 4" key="1">
    <citation type="journal article" date="2018" name="IMA Fungus">
        <title>IMA Genome-F 10: Nine draft genome sequences of Claviceps purpurea s.lat., including C. arundinis, C. humidiphila, and C. cf. spartinae, pseudomolecules for the pitch canker pathogen Fusarium circinatum, draft genome of Davidsoniella eucalypti, Grosmannia galeiformis, Quambalaria eucalypti, and Teratosphaeria destructans.</title>
        <authorList>
            <person name="Wingfield B.D."/>
            <person name="Liu M."/>
            <person name="Nguyen H.D."/>
            <person name="Lane F.A."/>
            <person name="Morgan S.W."/>
            <person name="De Vos L."/>
            <person name="Wilken P.M."/>
            <person name="Duong T.A."/>
            <person name="Aylward J."/>
            <person name="Coetzee M.P."/>
            <person name="Dadej K."/>
            <person name="De Beer Z.W."/>
            <person name="Findlay W."/>
            <person name="Havenga M."/>
            <person name="Kolarik M."/>
            <person name="Menzies J.G."/>
            <person name="Naidoo K."/>
            <person name="Pochopski O."/>
            <person name="Shoukouhi P."/>
            <person name="Santana Q.C."/>
            <person name="Seifert K.A."/>
            <person name="Soal N."/>
            <person name="Steenkamp E.T."/>
            <person name="Tatham C.T."/>
            <person name="van der Nest M.A."/>
            <person name="Wingfield M.J."/>
        </authorList>
    </citation>
    <scope>NUCLEOTIDE SEQUENCE [LARGE SCALE GENOMIC DNA]</scope>
    <source>
        <strain evidence="3">CMW44962</strain>
    </source>
</reference>
<feature type="coiled-coil region" evidence="1">
    <location>
        <begin position="22"/>
        <end position="75"/>
    </location>
</feature>
<evidence type="ECO:0000256" key="1">
    <source>
        <dbReference type="SAM" id="Coils"/>
    </source>
</evidence>
<dbReference type="EMBL" id="RIBY02000569">
    <property type="protein sequence ID" value="KAH9840403.1"/>
    <property type="molecule type" value="Genomic_DNA"/>
</dbReference>
<dbReference type="Proteomes" id="UP001138500">
    <property type="component" value="Unassembled WGS sequence"/>
</dbReference>
<keyword evidence="4" id="KW-1185">Reference proteome</keyword>
<name>A0A9W7SXH9_9PEZI</name>
<evidence type="ECO:0000313" key="4">
    <source>
        <dbReference type="Proteomes" id="UP001138500"/>
    </source>
</evidence>